<gene>
    <name evidence="8" type="ORF">LTRI10_LOCUS48719</name>
</gene>
<evidence type="ECO:0000259" key="7">
    <source>
        <dbReference type="Pfam" id="PF00892"/>
    </source>
</evidence>
<feature type="transmembrane region" description="Helical" evidence="6">
    <location>
        <begin position="280"/>
        <end position="299"/>
    </location>
</feature>
<dbReference type="SUPFAM" id="SSF103481">
    <property type="entry name" value="Multidrug resistance efflux transporter EmrE"/>
    <property type="match status" value="1"/>
</dbReference>
<reference evidence="8 9" key="1">
    <citation type="submission" date="2024-04" db="EMBL/GenBank/DDBJ databases">
        <authorList>
            <person name="Fracassetti M."/>
        </authorList>
    </citation>
    <scope>NUCLEOTIDE SEQUENCE [LARGE SCALE GENOMIC DNA]</scope>
</reference>
<feature type="transmembrane region" description="Helical" evidence="6">
    <location>
        <begin position="226"/>
        <end position="243"/>
    </location>
</feature>
<keyword evidence="9" id="KW-1185">Reference proteome</keyword>
<protein>
    <recommendedName>
        <fullName evidence="6">WAT1-related protein</fullName>
    </recommendedName>
</protein>
<dbReference type="InterPro" id="IPR000620">
    <property type="entry name" value="EamA_dom"/>
</dbReference>
<dbReference type="EMBL" id="OZ034821">
    <property type="protein sequence ID" value="CAL1409201.1"/>
    <property type="molecule type" value="Genomic_DNA"/>
</dbReference>
<dbReference type="GO" id="GO:0016020">
    <property type="term" value="C:membrane"/>
    <property type="evidence" value="ECO:0007669"/>
    <property type="project" value="UniProtKB-SubCell"/>
</dbReference>
<feature type="domain" description="EamA" evidence="7">
    <location>
        <begin position="160"/>
        <end position="297"/>
    </location>
</feature>
<feature type="transmembrane region" description="Helical" evidence="6">
    <location>
        <begin position="49"/>
        <end position="67"/>
    </location>
</feature>
<sequence length="349" mass="38387">MFLVSKAAFDGGLNPAILVFYRQAFATVILAPLALFLEWKHAPPLSPLTFCKIFVLALVGITLALNLNGYGLLYTSATLAAASINSLPVVTFFLALLLRAETLRIGSKSGKAKLVGIVTCMVGVASLAFYEGPHFKIFCLFDHSHHGQNQHLRSHETWIKGCSLMVSSSFTWGVWLVFQARLQKCYPPKLMFTALQCALASIQSFVVAITIERDPNEWKLGWDMKLVAVVYCGVVVTGVTYYLQAWVLEKKGPVFLAMSTPLAFIFTMMCSALLCDFIDLGSILGGVLLAGGLYSVLWAKVKEEEIIKMEINEKKIISKLEEQDGSLELKRVVTIATHIQANDIAKVNA</sequence>
<feature type="transmembrane region" description="Helical" evidence="6">
    <location>
        <begin position="255"/>
        <end position="274"/>
    </location>
</feature>
<feature type="transmembrane region" description="Helical" evidence="6">
    <location>
        <begin position="158"/>
        <end position="178"/>
    </location>
</feature>
<keyword evidence="3 6" id="KW-0812">Transmembrane</keyword>
<keyword evidence="5 6" id="KW-0472">Membrane</keyword>
<comment type="subcellular location">
    <subcellularLocation>
        <location evidence="1 6">Membrane</location>
        <topology evidence="1 6">Multi-pass membrane protein</topology>
    </subcellularLocation>
</comment>
<feature type="transmembrane region" description="Helical" evidence="6">
    <location>
        <begin position="20"/>
        <end position="37"/>
    </location>
</feature>
<dbReference type="InterPro" id="IPR037185">
    <property type="entry name" value="EmrE-like"/>
</dbReference>
<comment type="similarity">
    <text evidence="2 6">Belongs to the drug/metabolite transporter (DMT) superfamily. Plant drug/metabolite exporter (P-DME) (TC 2.A.7.4) family.</text>
</comment>
<dbReference type="Pfam" id="PF00892">
    <property type="entry name" value="EamA"/>
    <property type="match status" value="2"/>
</dbReference>
<evidence type="ECO:0000256" key="3">
    <source>
        <dbReference type="ARBA" id="ARBA00022692"/>
    </source>
</evidence>
<name>A0AAV2GFH0_9ROSI</name>
<feature type="transmembrane region" description="Helical" evidence="6">
    <location>
        <begin position="190"/>
        <end position="211"/>
    </location>
</feature>
<evidence type="ECO:0000256" key="4">
    <source>
        <dbReference type="ARBA" id="ARBA00022989"/>
    </source>
</evidence>
<evidence type="ECO:0000256" key="5">
    <source>
        <dbReference type="ARBA" id="ARBA00023136"/>
    </source>
</evidence>
<keyword evidence="4 6" id="KW-1133">Transmembrane helix</keyword>
<evidence type="ECO:0000256" key="6">
    <source>
        <dbReference type="RuleBase" id="RU363077"/>
    </source>
</evidence>
<dbReference type="GO" id="GO:0022857">
    <property type="term" value="F:transmembrane transporter activity"/>
    <property type="evidence" value="ECO:0007669"/>
    <property type="project" value="InterPro"/>
</dbReference>
<organism evidence="8 9">
    <name type="scientific">Linum trigynum</name>
    <dbReference type="NCBI Taxonomy" id="586398"/>
    <lineage>
        <taxon>Eukaryota</taxon>
        <taxon>Viridiplantae</taxon>
        <taxon>Streptophyta</taxon>
        <taxon>Embryophyta</taxon>
        <taxon>Tracheophyta</taxon>
        <taxon>Spermatophyta</taxon>
        <taxon>Magnoliopsida</taxon>
        <taxon>eudicotyledons</taxon>
        <taxon>Gunneridae</taxon>
        <taxon>Pentapetalae</taxon>
        <taxon>rosids</taxon>
        <taxon>fabids</taxon>
        <taxon>Malpighiales</taxon>
        <taxon>Linaceae</taxon>
        <taxon>Linum</taxon>
    </lineage>
</organism>
<evidence type="ECO:0000256" key="2">
    <source>
        <dbReference type="ARBA" id="ARBA00007635"/>
    </source>
</evidence>
<dbReference type="InterPro" id="IPR030184">
    <property type="entry name" value="WAT1-related"/>
</dbReference>
<feature type="domain" description="EamA" evidence="7">
    <location>
        <begin position="2"/>
        <end position="125"/>
    </location>
</feature>
<dbReference type="AlphaFoldDB" id="A0AAV2GFH0"/>
<feature type="transmembrane region" description="Helical" evidence="6">
    <location>
        <begin position="112"/>
        <end position="130"/>
    </location>
</feature>
<dbReference type="PANTHER" id="PTHR31218">
    <property type="entry name" value="WAT1-RELATED PROTEIN"/>
    <property type="match status" value="1"/>
</dbReference>
<accession>A0AAV2GFH0</accession>
<dbReference type="Proteomes" id="UP001497516">
    <property type="component" value="Chromosome 8"/>
</dbReference>
<evidence type="ECO:0000313" key="8">
    <source>
        <dbReference type="EMBL" id="CAL1409201.1"/>
    </source>
</evidence>
<evidence type="ECO:0000256" key="1">
    <source>
        <dbReference type="ARBA" id="ARBA00004141"/>
    </source>
</evidence>
<feature type="transmembrane region" description="Helical" evidence="6">
    <location>
        <begin position="79"/>
        <end position="100"/>
    </location>
</feature>
<proteinExistence type="inferred from homology"/>
<evidence type="ECO:0000313" key="9">
    <source>
        <dbReference type="Proteomes" id="UP001497516"/>
    </source>
</evidence>